<dbReference type="Gene3D" id="1.10.510.10">
    <property type="entry name" value="Transferase(Phosphotransferase) domain 1"/>
    <property type="match status" value="1"/>
</dbReference>
<dbReference type="SMART" id="SM00220">
    <property type="entry name" value="S_TKc"/>
    <property type="match status" value="1"/>
</dbReference>
<dbReference type="SUPFAM" id="SSF56112">
    <property type="entry name" value="Protein kinase-like (PK-like)"/>
    <property type="match status" value="1"/>
</dbReference>
<dbReference type="InterPro" id="IPR017441">
    <property type="entry name" value="Protein_kinase_ATP_BS"/>
</dbReference>
<evidence type="ECO:0000256" key="1">
    <source>
        <dbReference type="ARBA" id="ARBA00022527"/>
    </source>
</evidence>
<dbReference type="InterPro" id="IPR008271">
    <property type="entry name" value="Ser/Thr_kinase_AS"/>
</dbReference>
<feature type="region of interest" description="Disordered" evidence="8">
    <location>
        <begin position="1"/>
        <end position="27"/>
    </location>
</feature>
<feature type="region of interest" description="Disordered" evidence="8">
    <location>
        <begin position="69"/>
        <end position="88"/>
    </location>
</feature>
<evidence type="ECO:0000256" key="8">
    <source>
        <dbReference type="SAM" id="MobiDB-lite"/>
    </source>
</evidence>
<feature type="compositionally biased region" description="Basic and acidic residues" evidence="8">
    <location>
        <begin position="1"/>
        <end position="10"/>
    </location>
</feature>
<evidence type="ECO:0000259" key="9">
    <source>
        <dbReference type="PROSITE" id="PS50011"/>
    </source>
</evidence>
<name>A0A835TCR7_9CHLO</name>
<dbReference type="InterPro" id="IPR001245">
    <property type="entry name" value="Ser-Thr/Tyr_kinase_cat_dom"/>
</dbReference>
<comment type="similarity">
    <text evidence="7">Belongs to the protein kinase superfamily.</text>
</comment>
<evidence type="ECO:0000256" key="6">
    <source>
        <dbReference type="PROSITE-ProRule" id="PRU10141"/>
    </source>
</evidence>
<dbReference type="EMBL" id="JAEHOD010000032">
    <property type="protein sequence ID" value="KAG2443019.1"/>
    <property type="molecule type" value="Genomic_DNA"/>
</dbReference>
<protein>
    <recommendedName>
        <fullName evidence="9">Protein kinase domain-containing protein</fullName>
    </recommendedName>
</protein>
<keyword evidence="5 6" id="KW-0067">ATP-binding</keyword>
<keyword evidence="4" id="KW-0418">Kinase</keyword>
<reference evidence="10" key="1">
    <citation type="journal article" date="2020" name="bioRxiv">
        <title>Comparative genomics of Chlamydomonas.</title>
        <authorList>
            <person name="Craig R.J."/>
            <person name="Hasan A.R."/>
            <person name="Ness R.W."/>
            <person name="Keightley P.D."/>
        </authorList>
    </citation>
    <scope>NUCLEOTIDE SEQUENCE</scope>
    <source>
        <strain evidence="10">CCAP 11/173</strain>
    </source>
</reference>
<dbReference type="PROSITE" id="PS00107">
    <property type="entry name" value="PROTEIN_KINASE_ATP"/>
    <property type="match status" value="1"/>
</dbReference>
<dbReference type="InterPro" id="IPR011009">
    <property type="entry name" value="Kinase-like_dom_sf"/>
</dbReference>
<keyword evidence="2" id="KW-0808">Transferase</keyword>
<comment type="caution">
    <text evidence="10">The sequence shown here is derived from an EMBL/GenBank/DDBJ whole genome shotgun (WGS) entry which is preliminary data.</text>
</comment>
<dbReference type="OrthoDB" id="540795at2759"/>
<proteinExistence type="inferred from homology"/>
<gene>
    <name evidence="10" type="ORF">HYH02_009435</name>
</gene>
<evidence type="ECO:0000256" key="3">
    <source>
        <dbReference type="ARBA" id="ARBA00022741"/>
    </source>
</evidence>
<dbReference type="GO" id="GO:0005524">
    <property type="term" value="F:ATP binding"/>
    <property type="evidence" value="ECO:0007669"/>
    <property type="project" value="UniProtKB-UniRule"/>
</dbReference>
<dbReference type="PANTHER" id="PTHR44329">
    <property type="entry name" value="SERINE/THREONINE-PROTEIN KINASE TNNI3K-RELATED"/>
    <property type="match status" value="1"/>
</dbReference>
<dbReference type="InterPro" id="IPR000719">
    <property type="entry name" value="Prot_kinase_dom"/>
</dbReference>
<dbReference type="Pfam" id="PF07714">
    <property type="entry name" value="PK_Tyr_Ser-Thr"/>
    <property type="match status" value="1"/>
</dbReference>
<dbReference type="GO" id="GO:0004674">
    <property type="term" value="F:protein serine/threonine kinase activity"/>
    <property type="evidence" value="ECO:0007669"/>
    <property type="project" value="UniProtKB-KW"/>
</dbReference>
<feature type="binding site" evidence="6">
    <location>
        <position position="212"/>
    </location>
    <ligand>
        <name>ATP</name>
        <dbReference type="ChEBI" id="CHEBI:30616"/>
    </ligand>
</feature>
<keyword evidence="1 7" id="KW-0723">Serine/threonine-protein kinase</keyword>
<accession>A0A835TCR7</accession>
<dbReference type="Proteomes" id="UP000613740">
    <property type="component" value="Unassembled WGS sequence"/>
</dbReference>
<keyword evidence="3 6" id="KW-0547">Nucleotide-binding</keyword>
<dbReference type="PROSITE" id="PS50011">
    <property type="entry name" value="PROTEIN_KINASE_DOM"/>
    <property type="match status" value="1"/>
</dbReference>
<sequence length="468" mass="48947">MNLDQLEDRSSSQGGAGVGNNSTLAARGRQSSAAESLALEELPAVGHLAEAGWTRALAGNIKSVAAVTGGRSGGSVPNSPHGSVLGARGSQTGARYASALGVGPASNGLVAGLRSSDSGLQNCGISGGGGLAGGRAGSGTLVTELEAFDGGDDAGVAPNVVPEALLQQAAKAGVNLQANMDTDVVLSSEQLGRGVSGTVVKGTYRGQPAAIKILPSDLLFGNRSLELHTFVQEIVVLCGVRHPNIVNLLGGSLQPPQVFIVEELCVDSLEARIHGSAGKNGAAPKALSAYEQLRIAVDVATGLQYLHERTPAIVHRDLKPANILIDPNGTAKISDFGLARVKTHAVINTKAPDVGSIGYMAPECFTSEDGLLTDKCDTWALGVTMWEMTTRKRPWATCTMAEYYREVVVKKSRLPIPQDDNVCPMALRRLISSCWCDDPEERPSCGHIVAELTRMLKYAPRPLVEENF</sequence>
<evidence type="ECO:0000256" key="2">
    <source>
        <dbReference type="ARBA" id="ARBA00022679"/>
    </source>
</evidence>
<evidence type="ECO:0000256" key="7">
    <source>
        <dbReference type="RuleBase" id="RU000304"/>
    </source>
</evidence>
<dbReference type="InterPro" id="IPR051681">
    <property type="entry name" value="Ser/Thr_Kinases-Pseudokinases"/>
</dbReference>
<evidence type="ECO:0000313" key="11">
    <source>
        <dbReference type="Proteomes" id="UP000613740"/>
    </source>
</evidence>
<feature type="domain" description="Protein kinase" evidence="9">
    <location>
        <begin position="185"/>
        <end position="464"/>
    </location>
</feature>
<dbReference type="AlphaFoldDB" id="A0A835TCR7"/>
<dbReference type="Gene3D" id="3.30.200.20">
    <property type="entry name" value="Phosphorylase Kinase, domain 1"/>
    <property type="match status" value="1"/>
</dbReference>
<keyword evidence="11" id="KW-1185">Reference proteome</keyword>
<dbReference type="PROSITE" id="PS00108">
    <property type="entry name" value="PROTEIN_KINASE_ST"/>
    <property type="match status" value="1"/>
</dbReference>
<dbReference type="PRINTS" id="PR00109">
    <property type="entry name" value="TYRKINASE"/>
</dbReference>
<evidence type="ECO:0000256" key="4">
    <source>
        <dbReference type="ARBA" id="ARBA00022777"/>
    </source>
</evidence>
<dbReference type="PANTHER" id="PTHR44329:SF214">
    <property type="entry name" value="PROTEIN KINASE DOMAIN-CONTAINING PROTEIN"/>
    <property type="match status" value="1"/>
</dbReference>
<organism evidence="10 11">
    <name type="scientific">Chlamydomonas schloesseri</name>
    <dbReference type="NCBI Taxonomy" id="2026947"/>
    <lineage>
        <taxon>Eukaryota</taxon>
        <taxon>Viridiplantae</taxon>
        <taxon>Chlorophyta</taxon>
        <taxon>core chlorophytes</taxon>
        <taxon>Chlorophyceae</taxon>
        <taxon>CS clade</taxon>
        <taxon>Chlamydomonadales</taxon>
        <taxon>Chlamydomonadaceae</taxon>
        <taxon>Chlamydomonas</taxon>
    </lineage>
</organism>
<evidence type="ECO:0000256" key="5">
    <source>
        <dbReference type="ARBA" id="ARBA00022840"/>
    </source>
</evidence>
<evidence type="ECO:0000313" key="10">
    <source>
        <dbReference type="EMBL" id="KAG2443019.1"/>
    </source>
</evidence>